<keyword evidence="3" id="KW-1185">Reference proteome</keyword>
<dbReference type="Proteomes" id="UP001642464">
    <property type="component" value="Unassembled WGS sequence"/>
</dbReference>
<accession>A0ABP0NTN8</accession>
<feature type="compositionally biased region" description="Basic and acidic residues" evidence="1">
    <location>
        <begin position="378"/>
        <end position="395"/>
    </location>
</feature>
<evidence type="ECO:0000256" key="1">
    <source>
        <dbReference type="SAM" id="MobiDB-lite"/>
    </source>
</evidence>
<dbReference type="EMBL" id="CAXAMM010030868">
    <property type="protein sequence ID" value="CAK9067140.1"/>
    <property type="molecule type" value="Genomic_DNA"/>
</dbReference>
<feature type="compositionally biased region" description="Basic residues" evidence="1">
    <location>
        <begin position="335"/>
        <end position="364"/>
    </location>
</feature>
<comment type="caution">
    <text evidence="2">The sequence shown here is derived from an EMBL/GenBank/DDBJ whole genome shotgun (WGS) entry which is preliminary data.</text>
</comment>
<protein>
    <submittedName>
        <fullName evidence="2">Uncharacterized protein</fullName>
    </submittedName>
</protein>
<feature type="region of interest" description="Disordered" evidence="1">
    <location>
        <begin position="272"/>
        <end position="398"/>
    </location>
</feature>
<evidence type="ECO:0000313" key="2">
    <source>
        <dbReference type="EMBL" id="CAK9067140.1"/>
    </source>
</evidence>
<organism evidence="2 3">
    <name type="scientific">Durusdinium trenchii</name>
    <dbReference type="NCBI Taxonomy" id="1381693"/>
    <lineage>
        <taxon>Eukaryota</taxon>
        <taxon>Sar</taxon>
        <taxon>Alveolata</taxon>
        <taxon>Dinophyceae</taxon>
        <taxon>Suessiales</taxon>
        <taxon>Symbiodiniaceae</taxon>
        <taxon>Durusdinium</taxon>
    </lineage>
</organism>
<sequence>VTPAFAVQFADALAGGPWTEAQAEALSHEVGKRLGADNDSSKKKRVPQVCFSFESFLTKKEVADLHGSASSLSKVNLLAKRAALIGLTNPNEQTVGHVVRLLAGLGVPELKNQKLFHAAVQDFKQCLKSNIKSLGYPQDHIKSFDGPENLPEEVKKRAYTEDDEMVEAGDIKTDDMAVVKVLRKSHRTVKDAAPSSSSTALVAATPGPVSSMGSLRELVELAVQGMMQQRQPPPVDLPGFKFLGSKAKETVATKDESPSKKPDKVTAALPEVHSPDAASEPENDNDKTEPLSAKEQADAMLKAFKARGEDDSTKCSRGRPRKRPAAADASPMKKSAMKAMKKVAMKAMKKVAMKAMKKSTKTSKKSVQNSKKLPAKSNDQKAKKEKVTAPEKSADLAKMAKLSKAQRVRFRPNGCSKCRNSPGCSPSCFR</sequence>
<reference evidence="2 3" key="1">
    <citation type="submission" date="2024-02" db="EMBL/GenBank/DDBJ databases">
        <authorList>
            <person name="Chen Y."/>
            <person name="Shah S."/>
            <person name="Dougan E. K."/>
            <person name="Thang M."/>
            <person name="Chan C."/>
        </authorList>
    </citation>
    <scope>NUCLEOTIDE SEQUENCE [LARGE SCALE GENOMIC DNA]</scope>
</reference>
<name>A0ABP0NTN8_9DINO</name>
<feature type="non-terminal residue" evidence="2">
    <location>
        <position position="1"/>
    </location>
</feature>
<gene>
    <name evidence="2" type="ORF">SCF082_LOCUS34037</name>
</gene>
<evidence type="ECO:0000313" key="3">
    <source>
        <dbReference type="Proteomes" id="UP001642464"/>
    </source>
</evidence>
<proteinExistence type="predicted"/>
<feature type="region of interest" description="Disordered" evidence="1">
    <location>
        <begin position="188"/>
        <end position="209"/>
    </location>
</feature>